<sequence>MSGRDIREEDGGERGRECVGGRGYGAWGWRRYGVLCRWVMCGWRGVLEGVGGSRLVGEVRW</sequence>
<dbReference type="EMBL" id="JACJIR010000002">
    <property type="protein sequence ID" value="MBA9082694.1"/>
    <property type="molecule type" value="Genomic_DNA"/>
</dbReference>
<keyword evidence="2" id="KW-1185">Reference proteome</keyword>
<protein>
    <submittedName>
        <fullName evidence="1">Uncharacterized protein</fullName>
    </submittedName>
</protein>
<dbReference type="RefSeq" id="WP_182479776.1">
    <property type="nucleotide sequence ID" value="NZ_CAWPNC010000002.1"/>
</dbReference>
<gene>
    <name evidence="1" type="ORF">GGR10_000535</name>
</gene>
<name>A0ABR6E2Z8_9HYPH</name>
<organism evidence="1 2">
    <name type="scientific">Bartonella chomelii</name>
    <dbReference type="NCBI Taxonomy" id="236402"/>
    <lineage>
        <taxon>Bacteria</taxon>
        <taxon>Pseudomonadati</taxon>
        <taxon>Pseudomonadota</taxon>
        <taxon>Alphaproteobacteria</taxon>
        <taxon>Hyphomicrobiales</taxon>
        <taxon>Bartonellaceae</taxon>
        <taxon>Bartonella</taxon>
    </lineage>
</organism>
<reference evidence="1 2" key="1">
    <citation type="submission" date="2020-08" db="EMBL/GenBank/DDBJ databases">
        <title>Genomic Encyclopedia of Type Strains, Phase IV (KMG-IV): sequencing the most valuable type-strain genomes for metagenomic binning, comparative biology and taxonomic classification.</title>
        <authorList>
            <person name="Goeker M."/>
        </authorList>
    </citation>
    <scope>NUCLEOTIDE SEQUENCE [LARGE SCALE GENOMIC DNA]</scope>
    <source>
        <strain evidence="1 2">DSM 21431</strain>
    </source>
</reference>
<evidence type="ECO:0000313" key="2">
    <source>
        <dbReference type="Proteomes" id="UP000548119"/>
    </source>
</evidence>
<comment type="caution">
    <text evidence="1">The sequence shown here is derived from an EMBL/GenBank/DDBJ whole genome shotgun (WGS) entry which is preliminary data.</text>
</comment>
<evidence type="ECO:0000313" key="1">
    <source>
        <dbReference type="EMBL" id="MBA9082694.1"/>
    </source>
</evidence>
<accession>A0ABR6E2Z8</accession>
<dbReference type="Proteomes" id="UP000548119">
    <property type="component" value="Unassembled WGS sequence"/>
</dbReference>
<proteinExistence type="predicted"/>